<dbReference type="PATRIC" id="fig|1121307.3.peg.273"/>
<feature type="transmembrane region" description="Helical" evidence="14">
    <location>
        <begin position="190"/>
        <end position="208"/>
    </location>
</feature>
<dbReference type="OrthoDB" id="9762826at2"/>
<dbReference type="PROSITE" id="PS50885">
    <property type="entry name" value="HAMP"/>
    <property type="match status" value="1"/>
</dbReference>
<keyword evidence="4" id="KW-1003">Cell membrane</keyword>
<dbReference type="SMART" id="SM00387">
    <property type="entry name" value="HATPase_c"/>
    <property type="match status" value="1"/>
</dbReference>
<proteinExistence type="predicted"/>
<dbReference type="Proteomes" id="UP000036756">
    <property type="component" value="Unassembled WGS sequence"/>
</dbReference>
<name>A0A0J8DDS1_CLOCY</name>
<accession>A0A0J8DDS1</accession>
<keyword evidence="10" id="KW-0067">ATP-binding</keyword>
<keyword evidence="7 14" id="KW-0812">Transmembrane</keyword>
<dbReference type="GO" id="GO:0000155">
    <property type="term" value="F:phosphorelay sensor kinase activity"/>
    <property type="evidence" value="ECO:0007669"/>
    <property type="project" value="InterPro"/>
</dbReference>
<dbReference type="EC" id="2.7.13.3" evidence="3"/>
<evidence type="ECO:0000259" key="16">
    <source>
        <dbReference type="PROSITE" id="PS50885"/>
    </source>
</evidence>
<comment type="catalytic activity">
    <reaction evidence="1">
        <text>ATP + protein L-histidine = ADP + protein N-phospho-L-histidine.</text>
        <dbReference type="EC" id="2.7.13.3"/>
    </reaction>
</comment>
<dbReference type="STRING" id="1121307.CLCY_13c00190"/>
<keyword evidence="9 17" id="KW-0418">Kinase</keyword>
<dbReference type="InterPro" id="IPR050398">
    <property type="entry name" value="HssS/ArlS-like"/>
</dbReference>
<feature type="domain" description="Histidine kinase" evidence="15">
    <location>
        <begin position="270"/>
        <end position="483"/>
    </location>
</feature>
<evidence type="ECO:0000313" key="18">
    <source>
        <dbReference type="Proteomes" id="UP000036756"/>
    </source>
</evidence>
<evidence type="ECO:0000256" key="11">
    <source>
        <dbReference type="ARBA" id="ARBA00022989"/>
    </source>
</evidence>
<evidence type="ECO:0000256" key="13">
    <source>
        <dbReference type="ARBA" id="ARBA00023136"/>
    </source>
</evidence>
<evidence type="ECO:0000256" key="9">
    <source>
        <dbReference type="ARBA" id="ARBA00022777"/>
    </source>
</evidence>
<dbReference type="InterPro" id="IPR036097">
    <property type="entry name" value="HisK_dim/P_sf"/>
</dbReference>
<keyword evidence="18" id="KW-1185">Reference proteome</keyword>
<organism evidence="17 18">
    <name type="scientific">Clostridium cylindrosporum DSM 605</name>
    <dbReference type="NCBI Taxonomy" id="1121307"/>
    <lineage>
        <taxon>Bacteria</taxon>
        <taxon>Bacillati</taxon>
        <taxon>Bacillota</taxon>
        <taxon>Clostridia</taxon>
        <taxon>Eubacteriales</taxon>
        <taxon>Clostridiaceae</taxon>
        <taxon>Clostridium</taxon>
    </lineage>
</organism>
<dbReference type="InterPro" id="IPR003660">
    <property type="entry name" value="HAMP_dom"/>
</dbReference>
<dbReference type="InterPro" id="IPR003594">
    <property type="entry name" value="HATPase_dom"/>
</dbReference>
<dbReference type="CDD" id="cd00082">
    <property type="entry name" value="HisKA"/>
    <property type="match status" value="1"/>
</dbReference>
<dbReference type="GO" id="GO:0005886">
    <property type="term" value="C:plasma membrane"/>
    <property type="evidence" value="ECO:0007669"/>
    <property type="project" value="UniProtKB-SubCell"/>
</dbReference>
<sequence length="483" mass="54661">MNQNKISIKWRIFGYLASFVGILLILLWLFQTVFLDDFYKSIKTRSIKSYVNEIAEHVDDSKLSSKLENISRENDMSVLIVKESGEIIYNTDSNPKNMLNKMTGDDIYSLYKKAFNNGGSTFQLFSREELKTNPFENSTGEKYGSHDRGAPLSMIYAKLVNRDNGSQAMIIASSLITPINSTVETLRVQLIYISLILILLSIVLAIFISRKISKPIININESAKKLAHGNYDTEFTGTGYLEIEELNDTLNYTARELSKVEDLRRELIANISHDLRTPLTMITGYAEVMRDIPGENTPENVQIIIDEARHLSTLVSDILDISKMQSGTQGLNISKFNITEAIREILKRYGKLIEKEGYSIEFLYDSDVYVNADEVKISQVIYNLINNAITYTGEDKKVIVSQNISSNKVKIEIVDTGQGIEEDMINHIWDRYYKSNKVHKRASIGTGLGLSIVKAVLEMHGAMYGVISETGKGSNFWFQLNLE</sequence>
<dbReference type="Gene3D" id="1.10.287.130">
    <property type="match status" value="1"/>
</dbReference>
<dbReference type="InterPro" id="IPR004358">
    <property type="entry name" value="Sig_transdc_His_kin-like_C"/>
</dbReference>
<gene>
    <name evidence="17" type="primary">resE</name>
    <name evidence="17" type="ORF">CLCY_13c00190</name>
</gene>
<dbReference type="FunFam" id="3.30.565.10:FF:000006">
    <property type="entry name" value="Sensor histidine kinase WalK"/>
    <property type="match status" value="1"/>
</dbReference>
<dbReference type="SMART" id="SM00304">
    <property type="entry name" value="HAMP"/>
    <property type="match status" value="1"/>
</dbReference>
<dbReference type="InterPro" id="IPR005467">
    <property type="entry name" value="His_kinase_dom"/>
</dbReference>
<dbReference type="PANTHER" id="PTHR45528">
    <property type="entry name" value="SENSOR HISTIDINE KINASE CPXA"/>
    <property type="match status" value="1"/>
</dbReference>
<dbReference type="SUPFAM" id="SSF158472">
    <property type="entry name" value="HAMP domain-like"/>
    <property type="match status" value="1"/>
</dbReference>
<dbReference type="SMART" id="SM00388">
    <property type="entry name" value="HisKA"/>
    <property type="match status" value="1"/>
</dbReference>
<dbReference type="Pfam" id="PF02518">
    <property type="entry name" value="HATPase_c"/>
    <property type="match status" value="1"/>
</dbReference>
<keyword evidence="5" id="KW-0597">Phosphoprotein</keyword>
<dbReference type="SUPFAM" id="SSF47384">
    <property type="entry name" value="Homodimeric domain of signal transducing histidine kinase"/>
    <property type="match status" value="1"/>
</dbReference>
<keyword evidence="13 14" id="KW-0472">Membrane</keyword>
<evidence type="ECO:0000256" key="2">
    <source>
        <dbReference type="ARBA" id="ARBA00004651"/>
    </source>
</evidence>
<comment type="subcellular location">
    <subcellularLocation>
        <location evidence="2">Cell membrane</location>
        <topology evidence="2">Multi-pass membrane protein</topology>
    </subcellularLocation>
</comment>
<dbReference type="CDD" id="cd06225">
    <property type="entry name" value="HAMP"/>
    <property type="match status" value="1"/>
</dbReference>
<dbReference type="SUPFAM" id="SSF55874">
    <property type="entry name" value="ATPase domain of HSP90 chaperone/DNA topoisomerase II/histidine kinase"/>
    <property type="match status" value="1"/>
</dbReference>
<evidence type="ECO:0000256" key="5">
    <source>
        <dbReference type="ARBA" id="ARBA00022553"/>
    </source>
</evidence>
<dbReference type="InterPro" id="IPR003661">
    <property type="entry name" value="HisK_dim/P_dom"/>
</dbReference>
<evidence type="ECO:0000256" key="4">
    <source>
        <dbReference type="ARBA" id="ARBA00022475"/>
    </source>
</evidence>
<dbReference type="PROSITE" id="PS50109">
    <property type="entry name" value="HIS_KIN"/>
    <property type="match status" value="1"/>
</dbReference>
<feature type="transmembrane region" description="Helical" evidence="14">
    <location>
        <begin position="12"/>
        <end position="30"/>
    </location>
</feature>
<dbReference type="Gene3D" id="6.10.340.10">
    <property type="match status" value="1"/>
</dbReference>
<evidence type="ECO:0000256" key="14">
    <source>
        <dbReference type="SAM" id="Phobius"/>
    </source>
</evidence>
<reference evidence="17 18" key="1">
    <citation type="submission" date="2015-06" db="EMBL/GenBank/DDBJ databases">
        <title>Draft genome sequence of the purine-degrading Clostridium cylindrosporum HC-1 (DSM 605).</title>
        <authorList>
            <person name="Poehlein A."/>
            <person name="Schiel-Bengelsdorf B."/>
            <person name="Bengelsdorf F."/>
            <person name="Daniel R."/>
            <person name="Duerre P."/>
        </authorList>
    </citation>
    <scope>NUCLEOTIDE SEQUENCE [LARGE SCALE GENOMIC DNA]</scope>
    <source>
        <strain evidence="17 18">DSM 605</strain>
    </source>
</reference>
<evidence type="ECO:0000256" key="7">
    <source>
        <dbReference type="ARBA" id="ARBA00022692"/>
    </source>
</evidence>
<protein>
    <recommendedName>
        <fullName evidence="3">histidine kinase</fullName>
        <ecNumber evidence="3">2.7.13.3</ecNumber>
    </recommendedName>
</protein>
<dbReference type="Gene3D" id="3.30.565.10">
    <property type="entry name" value="Histidine kinase-like ATPase, C-terminal domain"/>
    <property type="match status" value="1"/>
</dbReference>
<dbReference type="RefSeq" id="WP_048570073.1">
    <property type="nucleotide sequence ID" value="NZ_LFVU01000011.1"/>
</dbReference>
<dbReference type="AlphaFoldDB" id="A0A0J8DDS1"/>
<evidence type="ECO:0000256" key="12">
    <source>
        <dbReference type="ARBA" id="ARBA00023012"/>
    </source>
</evidence>
<evidence type="ECO:0000256" key="6">
    <source>
        <dbReference type="ARBA" id="ARBA00022679"/>
    </source>
</evidence>
<evidence type="ECO:0000313" key="17">
    <source>
        <dbReference type="EMBL" id="KMT22384.1"/>
    </source>
</evidence>
<evidence type="ECO:0000259" key="15">
    <source>
        <dbReference type="PROSITE" id="PS50109"/>
    </source>
</evidence>
<feature type="domain" description="HAMP" evidence="16">
    <location>
        <begin position="210"/>
        <end position="262"/>
    </location>
</feature>
<dbReference type="PRINTS" id="PR00344">
    <property type="entry name" value="BCTRLSENSOR"/>
</dbReference>
<keyword evidence="12" id="KW-0902">Two-component regulatory system</keyword>
<dbReference type="InterPro" id="IPR036890">
    <property type="entry name" value="HATPase_C_sf"/>
</dbReference>
<evidence type="ECO:0000256" key="3">
    <source>
        <dbReference type="ARBA" id="ARBA00012438"/>
    </source>
</evidence>
<evidence type="ECO:0000256" key="8">
    <source>
        <dbReference type="ARBA" id="ARBA00022741"/>
    </source>
</evidence>
<dbReference type="PANTHER" id="PTHR45528:SF1">
    <property type="entry name" value="SENSOR HISTIDINE KINASE CPXA"/>
    <property type="match status" value="1"/>
</dbReference>
<dbReference type="Pfam" id="PF00672">
    <property type="entry name" value="HAMP"/>
    <property type="match status" value="1"/>
</dbReference>
<keyword evidence="11 14" id="KW-1133">Transmembrane helix</keyword>
<comment type="caution">
    <text evidence="17">The sequence shown here is derived from an EMBL/GenBank/DDBJ whole genome shotgun (WGS) entry which is preliminary data.</text>
</comment>
<dbReference type="FunFam" id="1.10.287.130:FF:000001">
    <property type="entry name" value="Two-component sensor histidine kinase"/>
    <property type="match status" value="1"/>
</dbReference>
<dbReference type="EMBL" id="LFVU01000011">
    <property type="protein sequence ID" value="KMT22384.1"/>
    <property type="molecule type" value="Genomic_DNA"/>
</dbReference>
<keyword evidence="6 17" id="KW-0808">Transferase</keyword>
<dbReference type="CDD" id="cd00075">
    <property type="entry name" value="HATPase"/>
    <property type="match status" value="1"/>
</dbReference>
<evidence type="ECO:0000256" key="10">
    <source>
        <dbReference type="ARBA" id="ARBA00022840"/>
    </source>
</evidence>
<keyword evidence="8" id="KW-0547">Nucleotide-binding</keyword>
<evidence type="ECO:0000256" key="1">
    <source>
        <dbReference type="ARBA" id="ARBA00000085"/>
    </source>
</evidence>
<dbReference type="GO" id="GO:0005524">
    <property type="term" value="F:ATP binding"/>
    <property type="evidence" value="ECO:0007669"/>
    <property type="project" value="UniProtKB-KW"/>
</dbReference>
<dbReference type="Pfam" id="PF00512">
    <property type="entry name" value="HisKA"/>
    <property type="match status" value="1"/>
</dbReference>